<reference evidence="1" key="1">
    <citation type="submission" date="2024-06" db="EMBL/GenBank/DDBJ databases">
        <authorList>
            <person name="Song Z."/>
        </authorList>
    </citation>
    <scope>NUCLEOTIDE SEQUENCE</scope>
    <source>
        <strain evidence="1">A1-4-2</strain>
    </source>
</reference>
<name>A0AAU7SZQ6_9GAMM</name>
<dbReference type="RefSeq" id="WP_349929211.1">
    <property type="nucleotide sequence ID" value="NZ_CP157981.1"/>
</dbReference>
<evidence type="ECO:0000313" key="1">
    <source>
        <dbReference type="EMBL" id="XBU16516.1"/>
    </source>
</evidence>
<organism evidence="1">
    <name type="scientific">Acinetobacter sp. A1-4-2</name>
    <dbReference type="NCBI Taxonomy" id="3156489"/>
    <lineage>
        <taxon>Bacteria</taxon>
        <taxon>Pseudomonadati</taxon>
        <taxon>Pseudomonadota</taxon>
        <taxon>Gammaproteobacteria</taxon>
        <taxon>Moraxellales</taxon>
        <taxon>Moraxellaceae</taxon>
        <taxon>Acinetobacter</taxon>
    </lineage>
</organism>
<proteinExistence type="predicted"/>
<accession>A0AAU7SZQ6</accession>
<protein>
    <submittedName>
        <fullName evidence="1">Uncharacterized protein</fullName>
    </submittedName>
</protein>
<dbReference type="EMBL" id="CP157981">
    <property type="protein sequence ID" value="XBU16516.1"/>
    <property type="molecule type" value="Genomic_DNA"/>
</dbReference>
<dbReference type="AlphaFoldDB" id="A0AAU7SZQ6"/>
<gene>
    <name evidence="1" type="ORF">ABJ384_04960</name>
</gene>
<sequence>MNNNPEQLFKLFYQSINEKMNPYFIGGHNSEGVYRFWHERFMKAFYGIRESRDLESWAEAPQMWLAGYKQGLKENNQE</sequence>